<proteinExistence type="predicted"/>
<feature type="chain" id="PRO_5011705360" description="Pentapeptide MXKDX repeat protein" evidence="2">
    <location>
        <begin position="26"/>
        <end position="60"/>
    </location>
</feature>
<evidence type="ECO:0008006" key="5">
    <source>
        <dbReference type="Google" id="ProtNLM"/>
    </source>
</evidence>
<evidence type="ECO:0000313" key="4">
    <source>
        <dbReference type="Proteomes" id="UP000199306"/>
    </source>
</evidence>
<reference evidence="3 4" key="1">
    <citation type="submission" date="2016-10" db="EMBL/GenBank/DDBJ databases">
        <authorList>
            <person name="de Groot N.N."/>
        </authorList>
    </citation>
    <scope>NUCLEOTIDE SEQUENCE [LARGE SCALE GENOMIC DNA]</scope>
    <source>
        <strain evidence="4">E92,LMG 26720,CCM 7988</strain>
    </source>
</reference>
<dbReference type="Proteomes" id="UP000199306">
    <property type="component" value="Unassembled WGS sequence"/>
</dbReference>
<name>A0A1I5V9P8_9BACT</name>
<protein>
    <recommendedName>
        <fullName evidence="5">Pentapeptide MXKDX repeat protein</fullName>
    </recommendedName>
</protein>
<evidence type="ECO:0000256" key="1">
    <source>
        <dbReference type="SAM" id="MobiDB-lite"/>
    </source>
</evidence>
<dbReference type="AlphaFoldDB" id="A0A1I5V9P8"/>
<sequence>MRKTLFALAVAVGVIAAAYTQSAYASSQEPKAQKGAKHEMKHEKMAMKHHNKMHTKKHAK</sequence>
<evidence type="ECO:0000313" key="3">
    <source>
        <dbReference type="EMBL" id="SFQ04219.1"/>
    </source>
</evidence>
<feature type="compositionally biased region" description="Basic and acidic residues" evidence="1">
    <location>
        <begin position="36"/>
        <end position="46"/>
    </location>
</feature>
<organism evidence="3 4">
    <name type="scientific">Pseudarcicella hirudinis</name>
    <dbReference type="NCBI Taxonomy" id="1079859"/>
    <lineage>
        <taxon>Bacteria</taxon>
        <taxon>Pseudomonadati</taxon>
        <taxon>Bacteroidota</taxon>
        <taxon>Cytophagia</taxon>
        <taxon>Cytophagales</taxon>
        <taxon>Flectobacillaceae</taxon>
        <taxon>Pseudarcicella</taxon>
    </lineage>
</organism>
<evidence type="ECO:0000256" key="2">
    <source>
        <dbReference type="SAM" id="SignalP"/>
    </source>
</evidence>
<gene>
    <name evidence="3" type="ORF">SAMN04515674_1091</name>
</gene>
<feature type="compositionally biased region" description="Basic residues" evidence="1">
    <location>
        <begin position="47"/>
        <end position="60"/>
    </location>
</feature>
<accession>A0A1I5V9P8</accession>
<dbReference type="RefSeq" id="WP_092018041.1">
    <property type="nucleotide sequence ID" value="NZ_FOXH01000009.1"/>
</dbReference>
<dbReference type="EMBL" id="FOXH01000009">
    <property type="protein sequence ID" value="SFQ04219.1"/>
    <property type="molecule type" value="Genomic_DNA"/>
</dbReference>
<feature type="signal peptide" evidence="2">
    <location>
        <begin position="1"/>
        <end position="25"/>
    </location>
</feature>
<feature type="region of interest" description="Disordered" evidence="1">
    <location>
        <begin position="23"/>
        <end position="60"/>
    </location>
</feature>
<keyword evidence="2" id="KW-0732">Signal</keyword>
<keyword evidence="4" id="KW-1185">Reference proteome</keyword>